<dbReference type="SUPFAM" id="SSF48613">
    <property type="entry name" value="Heme oxygenase-like"/>
    <property type="match status" value="1"/>
</dbReference>
<sequence>MTTTTVQLESKIKQLAADLDEHPFLARCRDGSISLDELKSFMLQQGLYSNFFTRYLCAMMANLPNNHYVLELAENLFEELGLEPGSPKPHSVMYREMLESFSIEFDFNKINDSTQKLIDTMFEYCKNPNPAFGLGALCLGAEAVVPSLYSSIVKGFQSHGIDNKQIEFFLLHIECDDGHAETLNDIMREIAEQESGQLENMFKAGEALIQARLDFFTAIEEEFQSEVA</sequence>
<dbReference type="InterPro" id="IPR016084">
    <property type="entry name" value="Haem_Oase-like_multi-hlx"/>
</dbReference>
<organism evidence="1 2">
    <name type="scientific">Aliikangiella maris</name>
    <dbReference type="NCBI Taxonomy" id="3162458"/>
    <lineage>
        <taxon>Bacteria</taxon>
        <taxon>Pseudomonadati</taxon>
        <taxon>Pseudomonadota</taxon>
        <taxon>Gammaproteobacteria</taxon>
        <taxon>Oceanospirillales</taxon>
        <taxon>Pleioneaceae</taxon>
        <taxon>Aliikangiella</taxon>
    </lineage>
</organism>
<accession>A0ABV2BPR4</accession>
<reference evidence="1 2" key="1">
    <citation type="submission" date="2024-06" db="EMBL/GenBank/DDBJ databases">
        <authorList>
            <person name="Li F."/>
        </authorList>
    </citation>
    <scope>NUCLEOTIDE SEQUENCE [LARGE SCALE GENOMIC DNA]</scope>
    <source>
        <strain evidence="1 2">GXAS 311</strain>
    </source>
</reference>
<dbReference type="PANTHER" id="PTHR40279">
    <property type="entry name" value="PQQC-LIKE PROTEIN"/>
    <property type="match status" value="1"/>
</dbReference>
<gene>
    <name evidence="1" type="ORF">ABVT43_02225</name>
</gene>
<dbReference type="Proteomes" id="UP001548189">
    <property type="component" value="Unassembled WGS sequence"/>
</dbReference>
<evidence type="ECO:0000313" key="2">
    <source>
        <dbReference type="Proteomes" id="UP001548189"/>
    </source>
</evidence>
<dbReference type="PANTHER" id="PTHR40279:SF3">
    <property type="entry name" value="4-AMINOBENZOATE SYNTHASE"/>
    <property type="match status" value="1"/>
</dbReference>
<proteinExistence type="predicted"/>
<name>A0ABV2BPR4_9GAMM</name>
<keyword evidence="2" id="KW-1185">Reference proteome</keyword>
<protein>
    <submittedName>
        <fullName evidence="1">Iron-containing redox enzyme family protein</fullName>
    </submittedName>
</protein>
<dbReference type="EMBL" id="JBEVCJ010000002">
    <property type="protein sequence ID" value="MET1253933.1"/>
    <property type="molecule type" value="Genomic_DNA"/>
</dbReference>
<dbReference type="InterPro" id="IPR039068">
    <property type="entry name" value="PqqC-like"/>
</dbReference>
<dbReference type="Gene3D" id="1.20.910.10">
    <property type="entry name" value="Heme oxygenase-like"/>
    <property type="match status" value="1"/>
</dbReference>
<evidence type="ECO:0000313" key="1">
    <source>
        <dbReference type="EMBL" id="MET1253933.1"/>
    </source>
</evidence>
<dbReference type="Pfam" id="PF14518">
    <property type="entry name" value="Haem_oxygenas_2"/>
    <property type="match status" value="1"/>
</dbReference>
<dbReference type="SMART" id="SM01236">
    <property type="entry name" value="Haem_oxygenase_2"/>
    <property type="match status" value="1"/>
</dbReference>
<comment type="caution">
    <text evidence="1">The sequence shown here is derived from an EMBL/GenBank/DDBJ whole genome shotgun (WGS) entry which is preliminary data.</text>
</comment>